<feature type="transmembrane region" description="Helical" evidence="2">
    <location>
        <begin position="75"/>
        <end position="94"/>
    </location>
</feature>
<sequence>MKSWLLRGLGLALVHVVVRVLLGAALIQWPLQGSVLRWAGLAVVVLAAVAWAGLDGIRDRRAHPDVDDGDDLTMRWLAAGAVTGLVGGFVTWLVDTVTSIPVGVKSLFFELTSGAAFTVLLVFLPAMAAVAVGRFLVRHDKPGDDDWSDHSNRPERTPAMAATGPSTTDSTRGAAPTDAWSNDEAPTEVFPVVDPTTRNRDA</sequence>
<feature type="compositionally biased region" description="Basic and acidic residues" evidence="1">
    <location>
        <begin position="143"/>
        <end position="156"/>
    </location>
</feature>
<feature type="region of interest" description="Disordered" evidence="1">
    <location>
        <begin position="143"/>
        <end position="202"/>
    </location>
</feature>
<evidence type="ECO:0000313" key="3">
    <source>
        <dbReference type="EMBL" id="MEE2056203.1"/>
    </source>
</evidence>
<proteinExistence type="predicted"/>
<evidence type="ECO:0000313" key="4">
    <source>
        <dbReference type="Proteomes" id="UP001336020"/>
    </source>
</evidence>
<keyword evidence="2" id="KW-0812">Transmembrane</keyword>
<reference evidence="3 4" key="1">
    <citation type="submission" date="2023-07" db="EMBL/GenBank/DDBJ databases">
        <authorList>
            <person name="Girao M."/>
            <person name="Carvalho M.F."/>
        </authorList>
    </citation>
    <scope>NUCLEOTIDE SEQUENCE [LARGE SCALE GENOMIC DNA]</scope>
    <source>
        <strain evidence="3 4">YIM65754</strain>
    </source>
</reference>
<comment type="caution">
    <text evidence="3">The sequence shown here is derived from an EMBL/GenBank/DDBJ whole genome shotgun (WGS) entry which is preliminary data.</text>
</comment>
<keyword evidence="2" id="KW-0472">Membrane</keyword>
<evidence type="ECO:0000256" key="1">
    <source>
        <dbReference type="SAM" id="MobiDB-lite"/>
    </source>
</evidence>
<name>A0ABU7L3T4_9NOCA</name>
<protein>
    <submittedName>
        <fullName evidence="3">B-4DMT family transporter</fullName>
    </submittedName>
</protein>
<evidence type="ECO:0000256" key="2">
    <source>
        <dbReference type="SAM" id="Phobius"/>
    </source>
</evidence>
<dbReference type="RefSeq" id="WP_330131501.1">
    <property type="nucleotide sequence ID" value="NZ_JAUTXY010000001.1"/>
</dbReference>
<feature type="transmembrane region" description="Helical" evidence="2">
    <location>
        <begin position="35"/>
        <end position="54"/>
    </location>
</feature>
<dbReference type="Proteomes" id="UP001336020">
    <property type="component" value="Unassembled WGS sequence"/>
</dbReference>
<keyword evidence="2" id="KW-1133">Transmembrane helix</keyword>
<keyword evidence="4" id="KW-1185">Reference proteome</keyword>
<feature type="transmembrane region" description="Helical" evidence="2">
    <location>
        <begin position="114"/>
        <end position="137"/>
    </location>
</feature>
<organism evidence="3 4">
    <name type="scientific">Rhodococcus artemisiae</name>
    <dbReference type="NCBI Taxonomy" id="714159"/>
    <lineage>
        <taxon>Bacteria</taxon>
        <taxon>Bacillati</taxon>
        <taxon>Actinomycetota</taxon>
        <taxon>Actinomycetes</taxon>
        <taxon>Mycobacteriales</taxon>
        <taxon>Nocardiaceae</taxon>
        <taxon>Rhodococcus</taxon>
    </lineage>
</organism>
<accession>A0ABU7L3T4</accession>
<feature type="transmembrane region" description="Helical" evidence="2">
    <location>
        <begin position="9"/>
        <end position="29"/>
    </location>
</feature>
<gene>
    <name evidence="3" type="ORF">Q7514_01500</name>
</gene>
<dbReference type="EMBL" id="JAUTXY010000001">
    <property type="protein sequence ID" value="MEE2056203.1"/>
    <property type="molecule type" value="Genomic_DNA"/>
</dbReference>
<dbReference type="NCBIfam" id="NF037996">
    <property type="entry name" value="B-4DMT"/>
    <property type="match status" value="1"/>
</dbReference>
<dbReference type="InterPro" id="IPR047958">
    <property type="entry name" value="B-4DMT-like"/>
</dbReference>